<gene>
    <name evidence="2" type="ORF">ACFQJC_10320</name>
</gene>
<name>A0ABD5ZF83_9EURY</name>
<keyword evidence="1" id="KW-0812">Transmembrane</keyword>
<reference evidence="2 3" key="1">
    <citation type="journal article" date="2019" name="Int. J. Syst. Evol. Microbiol.">
        <title>The Global Catalogue of Microorganisms (GCM) 10K type strain sequencing project: providing services to taxonomists for standard genome sequencing and annotation.</title>
        <authorList>
            <consortium name="The Broad Institute Genomics Platform"/>
            <consortium name="The Broad Institute Genome Sequencing Center for Infectious Disease"/>
            <person name="Wu L."/>
            <person name="Ma J."/>
        </authorList>
    </citation>
    <scope>NUCLEOTIDE SEQUENCE [LARGE SCALE GENOMIC DNA]</scope>
    <source>
        <strain evidence="2 3">DSM 29988</strain>
    </source>
</reference>
<dbReference type="InterPro" id="IPR055713">
    <property type="entry name" value="DUF7289"/>
</dbReference>
<dbReference type="Pfam" id="PF23960">
    <property type="entry name" value="DUF7289"/>
    <property type="match status" value="1"/>
</dbReference>
<dbReference type="RefSeq" id="WP_390223246.1">
    <property type="nucleotide sequence ID" value="NZ_JBHTAA010000005.1"/>
</dbReference>
<feature type="transmembrane region" description="Helical" evidence="1">
    <location>
        <begin position="20"/>
        <end position="39"/>
    </location>
</feature>
<evidence type="ECO:0000313" key="3">
    <source>
        <dbReference type="Proteomes" id="UP001596481"/>
    </source>
</evidence>
<dbReference type="EMBL" id="JBHTAA010000005">
    <property type="protein sequence ID" value="MFC7203912.1"/>
    <property type="molecule type" value="Genomic_DNA"/>
</dbReference>
<sequence>MTLPSTDTLPKSARGQATVIGYVLLISVVVFSGIGIAYFGSTAISELRGAANTQTAEFAMRESDARLSQVAFSTNDAHTLDYSKIRGVTSVTEDGSMEITIRNDSHVCTGDLSFGTIQTEANDGDTVAYQAGGVWKMSKSGAVMLSPPNMQYTNGTFSFQLVNVSGKADGQINKLQVTKDSAQSKTKTQSFQGVFTDPQCNPPDNATITIQSDYYTAWGRFFETHFDDGTVTVNDSEETASILLETAGSSAYINQANNTVTSDEALTATVEVLGTELSGTSGGNKINGPTTFRISINGSSKTPWYDSDLDDPIDPEEDDLNDPVKGEHFNYSFDRSTGVSISVYATSYTCNDYDETGVTNTYSGTTYTEERCDDVGNERIEISSTSNSGNLVILEDGDKVPDFSAAGPEQRNLTEILEERIDDSGYVQLDENEFVFLYELSKENADPDNADSSDDPDYNDAVVLLTITEKGSVSAPENFAIHVAVNEVVATPL</sequence>
<evidence type="ECO:0000313" key="2">
    <source>
        <dbReference type="EMBL" id="MFC7203912.1"/>
    </source>
</evidence>
<accession>A0ABD5ZF83</accession>
<comment type="caution">
    <text evidence="2">The sequence shown here is derived from an EMBL/GenBank/DDBJ whole genome shotgun (WGS) entry which is preliminary data.</text>
</comment>
<dbReference type="AlphaFoldDB" id="A0ABD5ZF83"/>
<keyword evidence="3" id="KW-1185">Reference proteome</keyword>
<dbReference type="Proteomes" id="UP001596481">
    <property type="component" value="Unassembled WGS sequence"/>
</dbReference>
<keyword evidence="1" id="KW-0472">Membrane</keyword>
<evidence type="ECO:0000256" key="1">
    <source>
        <dbReference type="SAM" id="Phobius"/>
    </source>
</evidence>
<protein>
    <recommendedName>
        <fullName evidence="4">Flagellin</fullName>
    </recommendedName>
</protein>
<keyword evidence="1" id="KW-1133">Transmembrane helix</keyword>
<proteinExistence type="predicted"/>
<evidence type="ECO:0008006" key="4">
    <source>
        <dbReference type="Google" id="ProtNLM"/>
    </source>
</evidence>
<organism evidence="2 3">
    <name type="scientific">Haloferax namakaokahaiae</name>
    <dbReference type="NCBI Taxonomy" id="1748331"/>
    <lineage>
        <taxon>Archaea</taxon>
        <taxon>Methanobacteriati</taxon>
        <taxon>Methanobacteriota</taxon>
        <taxon>Stenosarchaea group</taxon>
        <taxon>Halobacteria</taxon>
        <taxon>Halobacteriales</taxon>
        <taxon>Haloferacaceae</taxon>
        <taxon>Haloferax</taxon>
    </lineage>
</organism>